<dbReference type="Proteomes" id="UP000054771">
    <property type="component" value="Unassembled WGS sequence"/>
</dbReference>
<reference evidence="2" key="1">
    <citation type="journal article" date="2016" name="Genome Announc.">
        <title>Draft genome sequences of fungus Aspergillus calidoustus.</title>
        <authorList>
            <person name="Horn F."/>
            <person name="Linde J."/>
            <person name="Mattern D.J."/>
            <person name="Walther G."/>
            <person name="Guthke R."/>
            <person name="Scherlach K."/>
            <person name="Martin K."/>
            <person name="Brakhage A.A."/>
            <person name="Petzke L."/>
            <person name="Valiante V."/>
        </authorList>
    </citation>
    <scope>NUCLEOTIDE SEQUENCE [LARGE SCALE GENOMIC DNA]</scope>
    <source>
        <strain evidence="2">SF006504</strain>
    </source>
</reference>
<evidence type="ECO:0000313" key="1">
    <source>
        <dbReference type="EMBL" id="CEL05795.1"/>
    </source>
</evidence>
<protein>
    <submittedName>
        <fullName evidence="1">Uncharacterized protein</fullName>
    </submittedName>
</protein>
<dbReference type="AlphaFoldDB" id="A0A0U5G2K9"/>
<name>A0A0U5G2K9_ASPCI</name>
<accession>A0A0U5G2K9</accession>
<evidence type="ECO:0000313" key="2">
    <source>
        <dbReference type="Proteomes" id="UP000054771"/>
    </source>
</evidence>
<keyword evidence="2" id="KW-1185">Reference proteome</keyword>
<sequence length="83" mass="9149">MGYPNPINISEGFTLEGRPVASRGPSLSTHPAMYSQCQGSQAQEGQLNPLQEAHRRCLSTAKDALLYARFSCWCPLIILITQQ</sequence>
<dbReference type="EMBL" id="CDMC01000005">
    <property type="protein sequence ID" value="CEL05795.1"/>
    <property type="molecule type" value="Genomic_DNA"/>
</dbReference>
<organism evidence="1 2">
    <name type="scientific">Aspergillus calidoustus</name>
    <dbReference type="NCBI Taxonomy" id="454130"/>
    <lineage>
        <taxon>Eukaryota</taxon>
        <taxon>Fungi</taxon>
        <taxon>Dikarya</taxon>
        <taxon>Ascomycota</taxon>
        <taxon>Pezizomycotina</taxon>
        <taxon>Eurotiomycetes</taxon>
        <taxon>Eurotiomycetidae</taxon>
        <taxon>Eurotiales</taxon>
        <taxon>Aspergillaceae</taxon>
        <taxon>Aspergillus</taxon>
        <taxon>Aspergillus subgen. Nidulantes</taxon>
    </lineage>
</organism>
<proteinExistence type="predicted"/>
<gene>
    <name evidence="1" type="ORF">ASPCAL06910</name>
</gene>